<name>V4PK36_9CAUL</name>
<protein>
    <submittedName>
        <fullName evidence="1">Thiamine biosynthesis protein ThiS</fullName>
    </submittedName>
</protein>
<dbReference type="NCBIfam" id="TIGR01683">
    <property type="entry name" value="thiS"/>
    <property type="match status" value="1"/>
</dbReference>
<organism evidence="1 2">
    <name type="scientific">Asticcacaulis benevestitus DSM 16100 = ATCC BAA-896</name>
    <dbReference type="NCBI Taxonomy" id="1121022"/>
    <lineage>
        <taxon>Bacteria</taxon>
        <taxon>Pseudomonadati</taxon>
        <taxon>Pseudomonadota</taxon>
        <taxon>Alphaproteobacteria</taxon>
        <taxon>Caulobacterales</taxon>
        <taxon>Caulobacteraceae</taxon>
        <taxon>Asticcacaulis</taxon>
    </lineage>
</organism>
<dbReference type="AlphaFoldDB" id="V4PK36"/>
<dbReference type="eggNOG" id="COG2104">
    <property type="taxonomic scope" value="Bacteria"/>
</dbReference>
<dbReference type="InterPro" id="IPR003749">
    <property type="entry name" value="ThiS/MoaD-like"/>
</dbReference>
<dbReference type="Proteomes" id="UP000017837">
    <property type="component" value="Unassembled WGS sequence"/>
</dbReference>
<dbReference type="SUPFAM" id="SSF54285">
    <property type="entry name" value="MoaD/ThiS"/>
    <property type="match status" value="1"/>
</dbReference>
<dbReference type="STRING" id="1121022.GCA_000376105_00384"/>
<dbReference type="EMBL" id="AWGB01000004">
    <property type="protein sequence ID" value="ESQ94342.1"/>
    <property type="molecule type" value="Genomic_DNA"/>
</dbReference>
<dbReference type="Pfam" id="PF02597">
    <property type="entry name" value="ThiS"/>
    <property type="match status" value="1"/>
</dbReference>
<dbReference type="InterPro" id="IPR010035">
    <property type="entry name" value="Thi_S"/>
</dbReference>
<comment type="caution">
    <text evidence="1">The sequence shown here is derived from an EMBL/GenBank/DDBJ whole genome shotgun (WGS) entry which is preliminary data.</text>
</comment>
<keyword evidence="2" id="KW-1185">Reference proteome</keyword>
<dbReference type="PANTHER" id="PTHR34472">
    <property type="entry name" value="SULFUR CARRIER PROTEIN THIS"/>
    <property type="match status" value="1"/>
</dbReference>
<dbReference type="InterPro" id="IPR012675">
    <property type="entry name" value="Beta-grasp_dom_sf"/>
</dbReference>
<dbReference type="PANTHER" id="PTHR34472:SF1">
    <property type="entry name" value="SULFUR CARRIER PROTEIN THIS"/>
    <property type="match status" value="1"/>
</dbReference>
<evidence type="ECO:0000313" key="1">
    <source>
        <dbReference type="EMBL" id="ESQ94342.1"/>
    </source>
</evidence>
<dbReference type="PATRIC" id="fig|1121022.4.peg.436"/>
<evidence type="ECO:0000313" key="2">
    <source>
        <dbReference type="Proteomes" id="UP000017837"/>
    </source>
</evidence>
<proteinExistence type="predicted"/>
<dbReference type="CDD" id="cd00565">
    <property type="entry name" value="Ubl_ThiS"/>
    <property type="match status" value="1"/>
</dbReference>
<dbReference type="Gene3D" id="3.10.20.30">
    <property type="match status" value="1"/>
</dbReference>
<gene>
    <name evidence="1" type="ORF">ABENE_02215</name>
</gene>
<sequence>MQQALLGKNGVKMVKILLNGEEREVTATTLTALIDEIGLEGRKVAIEKNLEIVPRSTYLSTAIADGDRVEIVHFVGGG</sequence>
<accession>V4PK36</accession>
<reference evidence="1 2" key="1">
    <citation type="journal article" date="2014" name="Nature">
        <title>Sequential evolution of bacterial morphology by co-option of a developmental regulator.</title>
        <authorList>
            <person name="Jiang C."/>
            <person name="Brown P.J."/>
            <person name="Ducret A."/>
            <person name="Brun Y.V."/>
        </authorList>
    </citation>
    <scope>NUCLEOTIDE SEQUENCE [LARGE SCALE GENOMIC DNA]</scope>
    <source>
        <strain evidence="1 2">DSM 16100</strain>
    </source>
</reference>
<dbReference type="InterPro" id="IPR016155">
    <property type="entry name" value="Mopterin_synth/thiamin_S_b"/>
</dbReference>